<dbReference type="EMBL" id="FNIA01000025">
    <property type="protein sequence ID" value="SDN28844.1"/>
    <property type="molecule type" value="Genomic_DNA"/>
</dbReference>
<dbReference type="Proteomes" id="UP000199370">
    <property type="component" value="Unassembled WGS sequence"/>
</dbReference>
<feature type="compositionally biased region" description="Basic and acidic residues" evidence="1">
    <location>
        <begin position="48"/>
        <end position="79"/>
    </location>
</feature>
<keyword evidence="3" id="KW-1185">Reference proteome</keyword>
<name>A0A1H0A6J0_9EURY</name>
<evidence type="ECO:0000313" key="3">
    <source>
        <dbReference type="Proteomes" id="UP000199370"/>
    </source>
</evidence>
<gene>
    <name evidence="2" type="ORF">SAMN05192554_1259</name>
</gene>
<sequence>MDYFSYFWPRRAVFSTVSAPYRCLLGSDSKRGYYPYAFIPETWPTDTHAELPRHHDESSDHLDDSQERRNAPETADGNHDCGCSDSQYPREEETQDQPEGGSGDTGVPERSEETARATTSGSRLKLLLSGPEEGTPALMVPARALTPKPVPRCAGGDTPRPRLPPARRRARRRGSESSVPAAHSRSRSRGSRRAGTPRRA</sequence>
<evidence type="ECO:0000313" key="2">
    <source>
        <dbReference type="EMBL" id="SDN28844.1"/>
    </source>
</evidence>
<protein>
    <submittedName>
        <fullName evidence="2">Uncharacterized protein</fullName>
    </submittedName>
</protein>
<feature type="region of interest" description="Disordered" evidence="1">
    <location>
        <begin position="48"/>
        <end position="200"/>
    </location>
</feature>
<evidence type="ECO:0000256" key="1">
    <source>
        <dbReference type="SAM" id="MobiDB-lite"/>
    </source>
</evidence>
<organism evidence="2 3">
    <name type="scientific">Haloarchaeobius iranensis</name>
    <dbReference type="NCBI Taxonomy" id="996166"/>
    <lineage>
        <taxon>Archaea</taxon>
        <taxon>Methanobacteriati</taxon>
        <taxon>Methanobacteriota</taxon>
        <taxon>Stenosarchaea group</taxon>
        <taxon>Halobacteria</taxon>
        <taxon>Halobacteriales</taxon>
        <taxon>Halorubellaceae</taxon>
        <taxon>Haloarchaeobius</taxon>
    </lineage>
</organism>
<proteinExistence type="predicted"/>
<feature type="compositionally biased region" description="Basic residues" evidence="1">
    <location>
        <begin position="184"/>
        <end position="200"/>
    </location>
</feature>
<reference evidence="2 3" key="1">
    <citation type="submission" date="2016-10" db="EMBL/GenBank/DDBJ databases">
        <authorList>
            <person name="de Groot N.N."/>
        </authorList>
    </citation>
    <scope>NUCLEOTIDE SEQUENCE [LARGE SCALE GENOMIC DNA]</scope>
    <source>
        <strain evidence="3">EB21,IBRC-M 10013,KCTC 4048</strain>
    </source>
</reference>
<dbReference type="AlphaFoldDB" id="A0A1H0A6J0"/>
<accession>A0A1H0A6J0</accession>